<dbReference type="InterPro" id="IPR029016">
    <property type="entry name" value="GAF-like_dom_sf"/>
</dbReference>
<keyword evidence="7" id="KW-1185">Reference proteome</keyword>
<dbReference type="Proteomes" id="UP000431401">
    <property type="component" value="Unassembled WGS sequence"/>
</dbReference>
<dbReference type="RefSeq" id="WP_153340617.1">
    <property type="nucleotide sequence ID" value="NZ_WEGI01000004.1"/>
</dbReference>
<protein>
    <recommendedName>
        <fullName evidence="8">IclR family transcriptional regulator</fullName>
    </recommendedName>
</protein>
<dbReference type="GO" id="GO:0003700">
    <property type="term" value="F:DNA-binding transcription factor activity"/>
    <property type="evidence" value="ECO:0007669"/>
    <property type="project" value="TreeGrafter"/>
</dbReference>
<dbReference type="OrthoDB" id="8479143at2"/>
<dbReference type="SMART" id="SM00346">
    <property type="entry name" value="HTH_ICLR"/>
    <property type="match status" value="1"/>
</dbReference>
<name>A0A7K0DKR8_9NOCA</name>
<dbReference type="SUPFAM" id="SSF46785">
    <property type="entry name" value="Winged helix' DNA-binding domain"/>
    <property type="match status" value="1"/>
</dbReference>
<feature type="domain" description="IclR-ED" evidence="5">
    <location>
        <begin position="70"/>
        <end position="248"/>
    </location>
</feature>
<evidence type="ECO:0000256" key="2">
    <source>
        <dbReference type="ARBA" id="ARBA00023125"/>
    </source>
</evidence>
<dbReference type="Gene3D" id="1.10.10.10">
    <property type="entry name" value="Winged helix-like DNA-binding domain superfamily/Winged helix DNA-binding domain"/>
    <property type="match status" value="1"/>
</dbReference>
<dbReference type="GO" id="GO:0003677">
    <property type="term" value="F:DNA binding"/>
    <property type="evidence" value="ECO:0007669"/>
    <property type="project" value="UniProtKB-KW"/>
</dbReference>
<reference evidence="6 7" key="1">
    <citation type="submission" date="2019-10" db="EMBL/GenBank/DDBJ databases">
        <title>Nocardia macrotermitis sp. nov. and Nocardia aurantia sp. nov., isolated from the gut of fungus growing-termite Macrotermes natalensis.</title>
        <authorList>
            <person name="Benndorf R."/>
            <person name="Schwitalla J."/>
            <person name="Martin K."/>
            <person name="De Beer W."/>
            <person name="Kaster A.-K."/>
            <person name="Vollmers J."/>
            <person name="Poulsen M."/>
            <person name="Beemelmanns C."/>
        </authorList>
    </citation>
    <scope>NUCLEOTIDE SEQUENCE [LARGE SCALE GENOMIC DNA]</scope>
    <source>
        <strain evidence="6 7">RB56</strain>
    </source>
</reference>
<evidence type="ECO:0000256" key="1">
    <source>
        <dbReference type="ARBA" id="ARBA00023015"/>
    </source>
</evidence>
<dbReference type="SUPFAM" id="SSF55781">
    <property type="entry name" value="GAF domain-like"/>
    <property type="match status" value="1"/>
</dbReference>
<keyword evidence="2" id="KW-0238">DNA-binding</keyword>
<dbReference type="AlphaFoldDB" id="A0A7K0DKR8"/>
<dbReference type="PROSITE" id="PS51077">
    <property type="entry name" value="HTH_ICLR"/>
    <property type="match status" value="1"/>
</dbReference>
<gene>
    <name evidence="6" type="ORF">NRB56_19400</name>
</gene>
<accession>A0A7K0DKR8</accession>
<sequence>MARYSNGESVLSRLARLFEAFGPETRSSTVSELSERTGIPLPTVSRMVAELVERGWLQRDADRRVWIGVRMWEMVSRAAPMRELSRTAVPFMTELHARIGQHVHLGVREGHEVLIIEQLSAPVAVRSAVSTASRLPLHASAPGLVLLAHAPADVQEAVLAEPLRGYTPHTVTDPRALRTVLSRVRRAGAAYCPGLIDPVATSIAVPLRAADGQVMAALSVVLPNTESATAMVPAVRAAGVRICRALADRRVSELAVISEDPRPLRTGTL</sequence>
<dbReference type="InterPro" id="IPR036388">
    <property type="entry name" value="WH-like_DNA-bd_sf"/>
</dbReference>
<proteinExistence type="predicted"/>
<dbReference type="PANTHER" id="PTHR30136:SF24">
    <property type="entry name" value="HTH-TYPE TRANSCRIPTIONAL REPRESSOR ALLR"/>
    <property type="match status" value="1"/>
</dbReference>
<dbReference type="Pfam" id="PF01614">
    <property type="entry name" value="IclR_C"/>
    <property type="match status" value="1"/>
</dbReference>
<keyword evidence="3" id="KW-0804">Transcription</keyword>
<evidence type="ECO:0000259" key="4">
    <source>
        <dbReference type="PROSITE" id="PS51077"/>
    </source>
</evidence>
<dbReference type="PANTHER" id="PTHR30136">
    <property type="entry name" value="HELIX-TURN-HELIX TRANSCRIPTIONAL REGULATOR, ICLR FAMILY"/>
    <property type="match status" value="1"/>
</dbReference>
<evidence type="ECO:0008006" key="8">
    <source>
        <dbReference type="Google" id="ProtNLM"/>
    </source>
</evidence>
<organism evidence="6 7">
    <name type="scientific">Nocardia aurantia</name>
    <dbReference type="NCBI Taxonomy" id="2585199"/>
    <lineage>
        <taxon>Bacteria</taxon>
        <taxon>Bacillati</taxon>
        <taxon>Actinomycetota</taxon>
        <taxon>Actinomycetes</taxon>
        <taxon>Mycobacteriales</taxon>
        <taxon>Nocardiaceae</taxon>
        <taxon>Nocardia</taxon>
    </lineage>
</organism>
<dbReference type="InterPro" id="IPR005471">
    <property type="entry name" value="Tscrpt_reg_IclR_N"/>
</dbReference>
<dbReference type="EMBL" id="WEGI01000004">
    <property type="protein sequence ID" value="MQY26375.1"/>
    <property type="molecule type" value="Genomic_DNA"/>
</dbReference>
<feature type="domain" description="HTH iclR-type" evidence="4">
    <location>
        <begin position="8"/>
        <end position="69"/>
    </location>
</feature>
<evidence type="ECO:0000313" key="6">
    <source>
        <dbReference type="EMBL" id="MQY26375.1"/>
    </source>
</evidence>
<dbReference type="InterPro" id="IPR050707">
    <property type="entry name" value="HTH_MetabolicPath_Reg"/>
</dbReference>
<keyword evidence="1" id="KW-0805">Transcription regulation</keyword>
<evidence type="ECO:0000256" key="3">
    <source>
        <dbReference type="ARBA" id="ARBA00023163"/>
    </source>
</evidence>
<comment type="caution">
    <text evidence="6">The sequence shown here is derived from an EMBL/GenBank/DDBJ whole genome shotgun (WGS) entry which is preliminary data.</text>
</comment>
<evidence type="ECO:0000259" key="5">
    <source>
        <dbReference type="PROSITE" id="PS51078"/>
    </source>
</evidence>
<dbReference type="InterPro" id="IPR014757">
    <property type="entry name" value="Tscrpt_reg_IclR_C"/>
</dbReference>
<dbReference type="GO" id="GO:0045892">
    <property type="term" value="P:negative regulation of DNA-templated transcription"/>
    <property type="evidence" value="ECO:0007669"/>
    <property type="project" value="TreeGrafter"/>
</dbReference>
<dbReference type="Pfam" id="PF09339">
    <property type="entry name" value="HTH_IclR"/>
    <property type="match status" value="1"/>
</dbReference>
<dbReference type="Gene3D" id="3.30.450.40">
    <property type="match status" value="1"/>
</dbReference>
<dbReference type="PROSITE" id="PS51078">
    <property type="entry name" value="ICLR_ED"/>
    <property type="match status" value="1"/>
</dbReference>
<dbReference type="InterPro" id="IPR036390">
    <property type="entry name" value="WH_DNA-bd_sf"/>
</dbReference>
<evidence type="ECO:0000313" key="7">
    <source>
        <dbReference type="Proteomes" id="UP000431401"/>
    </source>
</evidence>